<organism evidence="3 4">
    <name type="scientific">Diaporthe australafricana</name>
    <dbReference type="NCBI Taxonomy" id="127596"/>
    <lineage>
        <taxon>Eukaryota</taxon>
        <taxon>Fungi</taxon>
        <taxon>Dikarya</taxon>
        <taxon>Ascomycota</taxon>
        <taxon>Pezizomycotina</taxon>
        <taxon>Sordariomycetes</taxon>
        <taxon>Sordariomycetidae</taxon>
        <taxon>Diaporthales</taxon>
        <taxon>Diaporthaceae</taxon>
        <taxon>Diaporthe</taxon>
    </lineage>
</organism>
<keyword evidence="2" id="KW-0560">Oxidoreductase</keyword>
<comment type="similarity">
    <text evidence="1">Belongs to the short-chain dehydrogenases/reductases (SDR) family.</text>
</comment>
<evidence type="ECO:0000313" key="4">
    <source>
        <dbReference type="Proteomes" id="UP001583177"/>
    </source>
</evidence>
<proteinExistence type="inferred from homology"/>
<dbReference type="Gene3D" id="3.40.50.720">
    <property type="entry name" value="NAD(P)-binding Rossmann-like Domain"/>
    <property type="match status" value="1"/>
</dbReference>
<dbReference type="InterPro" id="IPR036291">
    <property type="entry name" value="NAD(P)-bd_dom_sf"/>
</dbReference>
<dbReference type="EMBL" id="JAWRVE010000065">
    <property type="protein sequence ID" value="KAL1864848.1"/>
    <property type="molecule type" value="Genomic_DNA"/>
</dbReference>
<dbReference type="Proteomes" id="UP001583177">
    <property type="component" value="Unassembled WGS sequence"/>
</dbReference>
<sequence length="236" mass="24803">MASSTSDVALIFGVGSNVGTAVVKGFVDAGYRVATVSRSTPSSTDTSSNPLHIQADLSDLAAVTGVFGKVKSAGLSFPSVVIWNAASLTPPSDSENPLTIADADLDKDLNVMIKSPYAAAREAVAVWQGLSGKDGRKGTFIMTGNLLPKSVIPIATFTSLGIGKSGANYWVGTADGVLKEKGIRFFYADERTKEGGPVGQIPDGKSHASVFLNLVEGKEDLPYYVTFVEGKYRKFD</sequence>
<dbReference type="PANTHER" id="PTHR43669">
    <property type="entry name" value="5-KETO-D-GLUCONATE 5-REDUCTASE"/>
    <property type="match status" value="1"/>
</dbReference>
<protein>
    <recommendedName>
        <fullName evidence="5">Short-chain dehydrogenase</fullName>
    </recommendedName>
</protein>
<name>A0ABR3WMU8_9PEZI</name>
<keyword evidence="4" id="KW-1185">Reference proteome</keyword>
<evidence type="ECO:0000256" key="1">
    <source>
        <dbReference type="ARBA" id="ARBA00006484"/>
    </source>
</evidence>
<evidence type="ECO:0008006" key="5">
    <source>
        <dbReference type="Google" id="ProtNLM"/>
    </source>
</evidence>
<reference evidence="3 4" key="1">
    <citation type="journal article" date="2024" name="IMA Fungus">
        <title>IMA Genome - F19 : A genome assembly and annotation guide to empower mycologists, including annotated draft genome sequences of Ceratocystis pirilliformis, Diaporthe australafricana, Fusarium ophioides, Paecilomyces lecythidis, and Sporothrix stenoceras.</title>
        <authorList>
            <person name="Aylward J."/>
            <person name="Wilson A.M."/>
            <person name="Visagie C.M."/>
            <person name="Spraker J."/>
            <person name="Barnes I."/>
            <person name="Buitendag C."/>
            <person name="Ceriani C."/>
            <person name="Del Mar Angel L."/>
            <person name="du Plessis D."/>
            <person name="Fuchs T."/>
            <person name="Gasser K."/>
            <person name="Kramer D."/>
            <person name="Li W."/>
            <person name="Munsamy K."/>
            <person name="Piso A."/>
            <person name="Price J.L."/>
            <person name="Sonnekus B."/>
            <person name="Thomas C."/>
            <person name="van der Nest A."/>
            <person name="van Dijk A."/>
            <person name="van Heerden A."/>
            <person name="van Vuuren N."/>
            <person name="Yilmaz N."/>
            <person name="Duong T.A."/>
            <person name="van der Merwe N.A."/>
            <person name="Wingfield M.J."/>
            <person name="Wingfield B.D."/>
        </authorList>
    </citation>
    <scope>NUCLEOTIDE SEQUENCE [LARGE SCALE GENOMIC DNA]</scope>
    <source>
        <strain evidence="3 4">CMW 18300</strain>
    </source>
</reference>
<accession>A0ABR3WMU8</accession>
<comment type="caution">
    <text evidence="3">The sequence shown here is derived from an EMBL/GenBank/DDBJ whole genome shotgun (WGS) entry which is preliminary data.</text>
</comment>
<gene>
    <name evidence="3" type="ORF">Daus18300_007414</name>
</gene>
<dbReference type="PANTHER" id="PTHR43669:SF4">
    <property type="entry name" value="SHORT-CHAIN DEHYDROGENASE"/>
    <property type="match status" value="1"/>
</dbReference>
<dbReference type="SUPFAM" id="SSF51735">
    <property type="entry name" value="NAD(P)-binding Rossmann-fold domains"/>
    <property type="match status" value="1"/>
</dbReference>
<evidence type="ECO:0000313" key="3">
    <source>
        <dbReference type="EMBL" id="KAL1864848.1"/>
    </source>
</evidence>
<evidence type="ECO:0000256" key="2">
    <source>
        <dbReference type="ARBA" id="ARBA00023002"/>
    </source>
</evidence>